<keyword evidence="5" id="KW-1185">Reference proteome</keyword>
<dbReference type="PANTHER" id="PTHR11579">
    <property type="entry name" value="PROTEIN-L-ISOASPARTATE O-METHYLTRANSFERASE"/>
    <property type="match status" value="1"/>
</dbReference>
<organism evidence="4 5">
    <name type="scientific">Hansschlegelia zhihuaiae</name>
    <dbReference type="NCBI Taxonomy" id="405005"/>
    <lineage>
        <taxon>Bacteria</taxon>
        <taxon>Pseudomonadati</taxon>
        <taxon>Pseudomonadota</taxon>
        <taxon>Alphaproteobacteria</taxon>
        <taxon>Hyphomicrobiales</taxon>
        <taxon>Methylopilaceae</taxon>
        <taxon>Hansschlegelia</taxon>
    </lineage>
</organism>
<name>A0A4Q0MNH6_9HYPH</name>
<evidence type="ECO:0000256" key="1">
    <source>
        <dbReference type="ARBA" id="ARBA00005369"/>
    </source>
</evidence>
<evidence type="ECO:0000256" key="3">
    <source>
        <dbReference type="ARBA" id="ARBA00030757"/>
    </source>
</evidence>
<dbReference type="GO" id="GO:0005737">
    <property type="term" value="C:cytoplasm"/>
    <property type="evidence" value="ECO:0007669"/>
    <property type="project" value="TreeGrafter"/>
</dbReference>
<dbReference type="GO" id="GO:0004719">
    <property type="term" value="F:protein-L-isoaspartate (D-aspartate) O-methyltransferase activity"/>
    <property type="evidence" value="ECO:0007669"/>
    <property type="project" value="InterPro"/>
</dbReference>
<gene>
    <name evidence="4" type="ORF">EK403_04020</name>
</gene>
<accession>A0A4Q0MNH6</accession>
<evidence type="ECO:0000256" key="2">
    <source>
        <dbReference type="ARBA" id="ARBA00013346"/>
    </source>
</evidence>
<keyword evidence="4" id="KW-0808">Transferase</keyword>
<sequence>MTDFARLRLGMVDGQIRTADVTDHRVLSAFLAVPREEFVPEARRGLAYLDARVPLGPAGRATLEPMTLARLVQLAGAREHERVLVVGCGYGYVVALFRELAGHVVGLEQDSGLAAAARERLAGRPGIEIVEGPLAEGAPAQAPFDLIFCDGAVADGLGKLAGQLAPEGRIVAPAGVGRATKATVFRKAGAGLSAASYFDAYGPALPGFERAEAFAF</sequence>
<dbReference type="SUPFAM" id="SSF53335">
    <property type="entry name" value="S-adenosyl-L-methionine-dependent methyltransferases"/>
    <property type="match status" value="1"/>
</dbReference>
<dbReference type="PANTHER" id="PTHR11579:SF18">
    <property type="entry name" value="PROTEIN-L-ISOASPARTATE O-METHYLTRANSFERASE"/>
    <property type="match status" value="1"/>
</dbReference>
<dbReference type="GO" id="GO:0032259">
    <property type="term" value="P:methylation"/>
    <property type="evidence" value="ECO:0007669"/>
    <property type="project" value="UniProtKB-KW"/>
</dbReference>
<dbReference type="CDD" id="cd02440">
    <property type="entry name" value="AdoMet_MTases"/>
    <property type="match status" value="1"/>
</dbReference>
<keyword evidence="4" id="KW-0489">Methyltransferase</keyword>
<proteinExistence type="inferred from homology"/>
<comment type="caution">
    <text evidence="4">The sequence shown here is derived from an EMBL/GenBank/DDBJ whole genome shotgun (WGS) entry which is preliminary data.</text>
</comment>
<dbReference type="EMBL" id="RYFI01000003">
    <property type="protein sequence ID" value="RXF74576.1"/>
    <property type="molecule type" value="Genomic_DNA"/>
</dbReference>
<dbReference type="RefSeq" id="WP_128776226.1">
    <property type="nucleotide sequence ID" value="NZ_RYFI01000003.1"/>
</dbReference>
<dbReference type="AlphaFoldDB" id="A0A4Q0MNH6"/>
<reference evidence="4 5" key="1">
    <citation type="submission" date="2018-12" db="EMBL/GenBank/DDBJ databases">
        <title>bacterium Hansschlegelia zhihuaiae S113.</title>
        <authorList>
            <person name="He J."/>
        </authorList>
    </citation>
    <scope>NUCLEOTIDE SEQUENCE [LARGE SCALE GENOMIC DNA]</scope>
    <source>
        <strain evidence="4 5">S 113</strain>
    </source>
</reference>
<dbReference type="Gene3D" id="3.40.50.150">
    <property type="entry name" value="Vaccinia Virus protein VP39"/>
    <property type="match status" value="1"/>
</dbReference>
<evidence type="ECO:0000313" key="4">
    <source>
        <dbReference type="EMBL" id="RXF74576.1"/>
    </source>
</evidence>
<evidence type="ECO:0000313" key="5">
    <source>
        <dbReference type="Proteomes" id="UP000289708"/>
    </source>
</evidence>
<dbReference type="Proteomes" id="UP000289708">
    <property type="component" value="Unassembled WGS sequence"/>
</dbReference>
<dbReference type="InterPro" id="IPR000682">
    <property type="entry name" value="PCMT"/>
</dbReference>
<dbReference type="Pfam" id="PF01135">
    <property type="entry name" value="PCMT"/>
    <property type="match status" value="1"/>
</dbReference>
<dbReference type="InterPro" id="IPR029063">
    <property type="entry name" value="SAM-dependent_MTases_sf"/>
</dbReference>
<protein>
    <recommendedName>
        <fullName evidence="2">Protein-L-isoaspartate O-methyltransferase</fullName>
    </recommendedName>
    <alternativeName>
        <fullName evidence="3">Protein L-isoaspartyl methyltransferase</fullName>
    </alternativeName>
</protein>
<comment type="similarity">
    <text evidence="1">Belongs to the methyltransferase superfamily. L-isoaspartyl/D-aspartyl protein methyltransferase family.</text>
</comment>
<dbReference type="OrthoDB" id="9798496at2"/>